<evidence type="ECO:0000313" key="10">
    <source>
        <dbReference type="EMBL" id="GAA5152773.1"/>
    </source>
</evidence>
<dbReference type="PANTHER" id="PTHR43884">
    <property type="entry name" value="ACYL-COA DEHYDROGENASE"/>
    <property type="match status" value="1"/>
</dbReference>
<dbReference type="InterPro" id="IPR006091">
    <property type="entry name" value="Acyl-CoA_Oxase/DH_mid-dom"/>
</dbReference>
<dbReference type="Pfam" id="PF02770">
    <property type="entry name" value="Acyl-CoA_dh_M"/>
    <property type="match status" value="1"/>
</dbReference>
<dbReference type="Gene3D" id="2.40.110.10">
    <property type="entry name" value="Butyryl-CoA Dehydrogenase, subunit A, domain 2"/>
    <property type="match status" value="1"/>
</dbReference>
<evidence type="ECO:0000256" key="4">
    <source>
        <dbReference type="ARBA" id="ARBA00022827"/>
    </source>
</evidence>
<dbReference type="RefSeq" id="WP_185062025.1">
    <property type="nucleotide sequence ID" value="NZ_BAABJP010000008.1"/>
</dbReference>
<dbReference type="SUPFAM" id="SSF47203">
    <property type="entry name" value="Acyl-CoA dehydrogenase C-terminal domain-like"/>
    <property type="match status" value="1"/>
</dbReference>
<dbReference type="CDD" id="cd00567">
    <property type="entry name" value="ACAD"/>
    <property type="match status" value="1"/>
</dbReference>
<sequence>MVSQTALVDTTEQRQLRDTVRRLLADKAPLDALRTEGQGFDRALWRQLAAEMGLAALAVPEKYDGLGQTVLETHIVFEEMGRALYRGPYLATVGAAVPVLLASGDESARAELLPPIAAGECIATLAAAEADGGWLAPRTTATRRDGEWRLTGAKSFVLDGADADLLLVTAGDEDGNATLFAVHAGAPGLTRTPMTSLDLARSIAGVELADTPARPVGIPGQAPELVAGALDQLLVAVAAEQAGGMAACLDMAVEYAKTRRQFGQVIGSFQAVAHRCVDMLRQVEFGRSTARYAAAALAEGDAEAPVAARVAAAYCGEAFRDVTVETVQVHGGIGFTWEHDTHLYYRRAWSSQQLFGGLDHHYLEVTDRIGL</sequence>
<feature type="domain" description="Acyl-CoA dehydrogenase/oxidase C-terminal" evidence="7">
    <location>
        <begin position="230"/>
        <end position="355"/>
    </location>
</feature>
<evidence type="ECO:0000256" key="6">
    <source>
        <dbReference type="RuleBase" id="RU362125"/>
    </source>
</evidence>
<dbReference type="PANTHER" id="PTHR43884:SF20">
    <property type="entry name" value="ACYL-COA DEHYDROGENASE FADE28"/>
    <property type="match status" value="1"/>
</dbReference>
<evidence type="ECO:0000256" key="5">
    <source>
        <dbReference type="ARBA" id="ARBA00023002"/>
    </source>
</evidence>
<feature type="domain" description="Acyl-CoA oxidase/dehydrogenase middle" evidence="8">
    <location>
        <begin position="136"/>
        <end position="194"/>
    </location>
</feature>
<organism evidence="10 11">
    <name type="scientific">Pseudonocardia eucalypti</name>
    <dbReference type="NCBI Taxonomy" id="648755"/>
    <lineage>
        <taxon>Bacteria</taxon>
        <taxon>Bacillati</taxon>
        <taxon>Actinomycetota</taxon>
        <taxon>Actinomycetes</taxon>
        <taxon>Pseudonocardiales</taxon>
        <taxon>Pseudonocardiaceae</taxon>
        <taxon>Pseudonocardia</taxon>
    </lineage>
</organism>
<dbReference type="InterPro" id="IPR009100">
    <property type="entry name" value="AcylCoA_DH/oxidase_NM_dom_sf"/>
</dbReference>
<proteinExistence type="inferred from homology"/>
<comment type="cofactor">
    <cofactor evidence="1 6">
        <name>FAD</name>
        <dbReference type="ChEBI" id="CHEBI:57692"/>
    </cofactor>
</comment>
<evidence type="ECO:0000259" key="7">
    <source>
        <dbReference type="Pfam" id="PF00441"/>
    </source>
</evidence>
<evidence type="ECO:0000259" key="8">
    <source>
        <dbReference type="Pfam" id="PF02770"/>
    </source>
</evidence>
<keyword evidence="5 6" id="KW-0560">Oxidoreductase</keyword>
<dbReference type="InterPro" id="IPR037069">
    <property type="entry name" value="AcylCoA_DH/ox_N_sf"/>
</dbReference>
<dbReference type="InterPro" id="IPR046373">
    <property type="entry name" value="Acyl-CoA_Oxase/DH_mid-dom_sf"/>
</dbReference>
<dbReference type="Proteomes" id="UP001428817">
    <property type="component" value="Unassembled WGS sequence"/>
</dbReference>
<reference evidence="11" key="1">
    <citation type="journal article" date="2019" name="Int. J. Syst. Evol. Microbiol.">
        <title>The Global Catalogue of Microorganisms (GCM) 10K type strain sequencing project: providing services to taxonomists for standard genome sequencing and annotation.</title>
        <authorList>
            <consortium name="The Broad Institute Genomics Platform"/>
            <consortium name="The Broad Institute Genome Sequencing Center for Infectious Disease"/>
            <person name="Wu L."/>
            <person name="Ma J."/>
        </authorList>
    </citation>
    <scope>NUCLEOTIDE SEQUENCE [LARGE SCALE GENOMIC DNA]</scope>
    <source>
        <strain evidence="11">JCM 18303</strain>
    </source>
</reference>
<dbReference type="Gene3D" id="1.10.540.10">
    <property type="entry name" value="Acyl-CoA dehydrogenase/oxidase, N-terminal domain"/>
    <property type="match status" value="1"/>
</dbReference>
<accession>A0ABP9Q0C2</accession>
<dbReference type="InterPro" id="IPR013786">
    <property type="entry name" value="AcylCoA_DH/ox_N"/>
</dbReference>
<keyword evidence="4 6" id="KW-0274">FAD</keyword>
<keyword evidence="3 6" id="KW-0285">Flavoprotein</keyword>
<dbReference type="Gene3D" id="1.20.140.10">
    <property type="entry name" value="Butyryl-CoA Dehydrogenase, subunit A, domain 3"/>
    <property type="match status" value="1"/>
</dbReference>
<evidence type="ECO:0000313" key="11">
    <source>
        <dbReference type="Proteomes" id="UP001428817"/>
    </source>
</evidence>
<dbReference type="InterPro" id="IPR009075">
    <property type="entry name" value="AcylCo_DH/oxidase_C"/>
</dbReference>
<protein>
    <submittedName>
        <fullName evidence="10">Acyl-CoA dehydrogenase family protein</fullName>
    </submittedName>
</protein>
<gene>
    <name evidence="10" type="ORF">GCM10023321_21950</name>
</gene>
<dbReference type="Pfam" id="PF00441">
    <property type="entry name" value="Acyl-CoA_dh_1"/>
    <property type="match status" value="1"/>
</dbReference>
<name>A0ABP9Q0C2_9PSEU</name>
<keyword evidence="11" id="KW-1185">Reference proteome</keyword>
<dbReference type="InterPro" id="IPR036250">
    <property type="entry name" value="AcylCo_DH-like_C"/>
</dbReference>
<evidence type="ECO:0000259" key="9">
    <source>
        <dbReference type="Pfam" id="PF02771"/>
    </source>
</evidence>
<dbReference type="Pfam" id="PF02771">
    <property type="entry name" value="Acyl-CoA_dh_N"/>
    <property type="match status" value="1"/>
</dbReference>
<comment type="caution">
    <text evidence="10">The sequence shown here is derived from an EMBL/GenBank/DDBJ whole genome shotgun (WGS) entry which is preliminary data.</text>
</comment>
<evidence type="ECO:0000256" key="1">
    <source>
        <dbReference type="ARBA" id="ARBA00001974"/>
    </source>
</evidence>
<dbReference type="SUPFAM" id="SSF56645">
    <property type="entry name" value="Acyl-CoA dehydrogenase NM domain-like"/>
    <property type="match status" value="1"/>
</dbReference>
<evidence type="ECO:0000256" key="3">
    <source>
        <dbReference type="ARBA" id="ARBA00022630"/>
    </source>
</evidence>
<feature type="domain" description="Acyl-CoA dehydrogenase/oxidase N-terminal" evidence="9">
    <location>
        <begin position="10"/>
        <end position="120"/>
    </location>
</feature>
<comment type="similarity">
    <text evidence="2 6">Belongs to the acyl-CoA dehydrogenase family.</text>
</comment>
<evidence type="ECO:0000256" key="2">
    <source>
        <dbReference type="ARBA" id="ARBA00009347"/>
    </source>
</evidence>
<dbReference type="EMBL" id="BAABJP010000008">
    <property type="protein sequence ID" value="GAA5152773.1"/>
    <property type="molecule type" value="Genomic_DNA"/>
</dbReference>